<organism evidence="4 5">
    <name type="scientific">Hyphomonas pacifica</name>
    <dbReference type="NCBI Taxonomy" id="1280941"/>
    <lineage>
        <taxon>Bacteria</taxon>
        <taxon>Pseudomonadati</taxon>
        <taxon>Pseudomonadota</taxon>
        <taxon>Alphaproteobacteria</taxon>
        <taxon>Hyphomonadales</taxon>
        <taxon>Hyphomonadaceae</taxon>
        <taxon>Hyphomonas</taxon>
    </lineage>
</organism>
<keyword evidence="5" id="KW-1185">Reference proteome</keyword>
<gene>
    <name evidence="4" type="ORF">HY3_13940</name>
</gene>
<sequence length="787" mass="87549">MRETNIYELSGLETVSTSYRLFELQGAPEFSPEYYAGVSRLVRTLSRRHQAPFTSIQRGETMLLAAPEALSGDLAEHHNLARWVATLKSLGDSIEIDCSVSGDELDPIRLRFLNFMIQSPLFNHGELWQPRAGDAFYYRKPADTFDGIELFEGIAVRAVPYPGGGFGVMLDARTKLISQRAVGAYADPNFIRRLKNTSCLYRMGDIWYEIKISGANQTVSHPILFKDNQPVSLKAYLHEQARQPIPKSLIDLKGDGVVLTYRGSDSAEVKAAPAELCFPIVDTHSKRGARHQRRSIQAPHIRRSKAYRFKQRFLRDIKIGNAVLSVADQPAALKTRPIDLPELQFGSNRILYGTDRGGDRIDLRQYAKNRRTLLERADVGFFETSPLEPQCLVLPKSVMNAWGNEFVRDLTAEVKRLHPTGNYKPTVIAFDDVSATVDARSQAEAIFKLAEDGDLPPGDCAIMIHRTKGKARAQEELPALLINKLRKSYGVNAAIFHATVPGNAYRRESASDGARYVRKRDEKGRFSGYLTGAALNKILLPNAKWPFVLKDELVADIVVGIDVKHHTAALVLIAEGGRIIRHTLRLSTKNEKLPAGIVETKLVELISNEAPHLSRLTKTIAIHRDGRIWPSELKGLRAACRKLADDGHIDPAFDLNVFEVSKSAPARLRLFSVDRSAGRKPRIENPELGDWMMLTETDGYVCTTGAPLLRGGAARPLHVKQVAGDMSLQDALSDVFRLSCLTWTRPESCSRLPISLKLCDMLLMDEGTAHDEDEILHANDDTPAVSA</sequence>
<dbReference type="InterPro" id="IPR036397">
    <property type="entry name" value="RNaseH_sf"/>
</dbReference>
<comment type="similarity">
    <text evidence="1">Belongs to the argonaute family. Long pAgo subfamily.</text>
</comment>
<name>A0A062U2W9_9PROT</name>
<feature type="domain" description="Piwi" evidence="3">
    <location>
        <begin position="495"/>
        <end position="769"/>
    </location>
</feature>
<dbReference type="AlphaFoldDB" id="A0A062U2W9"/>
<evidence type="ECO:0000256" key="1">
    <source>
        <dbReference type="ARBA" id="ARBA00035012"/>
    </source>
</evidence>
<dbReference type="STRING" id="1280941.HY2_07750"/>
<dbReference type="GO" id="GO:0003676">
    <property type="term" value="F:nucleic acid binding"/>
    <property type="evidence" value="ECO:0007669"/>
    <property type="project" value="InterPro"/>
</dbReference>
<proteinExistence type="inferred from homology"/>
<evidence type="ECO:0000259" key="3">
    <source>
        <dbReference type="SMART" id="SM00950"/>
    </source>
</evidence>
<reference evidence="4 5" key="1">
    <citation type="submission" date="2013-04" db="EMBL/GenBank/DDBJ databases">
        <title>Hyphomonas sp. T24B3 Genome Sequencing.</title>
        <authorList>
            <person name="Lai Q."/>
            <person name="Shao Z."/>
        </authorList>
    </citation>
    <scope>NUCLEOTIDE SEQUENCE [LARGE SCALE GENOMIC DNA]</scope>
    <source>
        <strain evidence="4 5">T24B3</strain>
    </source>
</reference>
<dbReference type="InterPro" id="IPR012337">
    <property type="entry name" value="RNaseH-like_sf"/>
</dbReference>
<evidence type="ECO:0000313" key="4">
    <source>
        <dbReference type="EMBL" id="RAN32830.1"/>
    </source>
</evidence>
<evidence type="ECO:0000256" key="2">
    <source>
        <dbReference type="ARBA" id="ARBA00035032"/>
    </source>
</evidence>
<comment type="caution">
    <text evidence="4">The sequence shown here is derived from an EMBL/GenBank/DDBJ whole genome shotgun (WGS) entry which is preliminary data.</text>
</comment>
<dbReference type="EMBL" id="AWFB01000026">
    <property type="protein sequence ID" value="RAN32830.1"/>
    <property type="molecule type" value="Genomic_DNA"/>
</dbReference>
<dbReference type="eggNOG" id="COG1431">
    <property type="taxonomic scope" value="Bacteria"/>
</dbReference>
<dbReference type="RefSeq" id="WP_034824194.1">
    <property type="nucleotide sequence ID" value="NZ_AWFA01000004.1"/>
</dbReference>
<dbReference type="OrthoDB" id="784375at2"/>
<accession>A0A062U2W9</accession>
<dbReference type="SMART" id="SM00950">
    <property type="entry name" value="Piwi"/>
    <property type="match status" value="1"/>
</dbReference>
<dbReference type="SUPFAM" id="SSF53098">
    <property type="entry name" value="Ribonuclease H-like"/>
    <property type="match status" value="1"/>
</dbReference>
<evidence type="ECO:0000313" key="5">
    <source>
        <dbReference type="Proteomes" id="UP000249123"/>
    </source>
</evidence>
<dbReference type="Gene3D" id="3.30.420.10">
    <property type="entry name" value="Ribonuclease H-like superfamily/Ribonuclease H"/>
    <property type="match status" value="1"/>
</dbReference>
<dbReference type="InterPro" id="IPR003165">
    <property type="entry name" value="Piwi"/>
</dbReference>
<dbReference type="Proteomes" id="UP000249123">
    <property type="component" value="Unassembled WGS sequence"/>
</dbReference>
<protein>
    <recommendedName>
        <fullName evidence="2">Protein argonaute</fullName>
    </recommendedName>
</protein>